<dbReference type="Gene3D" id="1.50.10.10">
    <property type="match status" value="1"/>
</dbReference>
<evidence type="ECO:0000259" key="8">
    <source>
        <dbReference type="Pfam" id="PF03633"/>
    </source>
</evidence>
<accession>A0A8J3YJE0</accession>
<proteinExistence type="inferred from homology"/>
<keyword evidence="2 10" id="KW-0378">Hydrolase</keyword>
<evidence type="ECO:0000256" key="5">
    <source>
        <dbReference type="PIRSR" id="PIRSR036289-51"/>
    </source>
</evidence>
<feature type="active site" description="Proton donor" evidence="4">
    <location>
        <position position="488"/>
    </location>
</feature>
<evidence type="ECO:0000256" key="6">
    <source>
        <dbReference type="SAM" id="MobiDB-lite"/>
    </source>
</evidence>
<dbReference type="PANTHER" id="PTHR11051">
    <property type="entry name" value="GLYCOSYL HYDROLASE-RELATED"/>
    <property type="match status" value="1"/>
</dbReference>
<dbReference type="InterPro" id="IPR005195">
    <property type="entry name" value="Glyco_hydro_65_M"/>
</dbReference>
<dbReference type="InterPro" id="IPR005196">
    <property type="entry name" value="Glyco_hydro_65_N"/>
</dbReference>
<keyword evidence="11" id="KW-1185">Reference proteome</keyword>
<organism evidence="10 11">
    <name type="scientific">Virgisporangium aliadipatigenens</name>
    <dbReference type="NCBI Taxonomy" id="741659"/>
    <lineage>
        <taxon>Bacteria</taxon>
        <taxon>Bacillati</taxon>
        <taxon>Actinomycetota</taxon>
        <taxon>Actinomycetes</taxon>
        <taxon>Micromonosporales</taxon>
        <taxon>Micromonosporaceae</taxon>
        <taxon>Virgisporangium</taxon>
    </lineage>
</organism>
<dbReference type="Pfam" id="PF03633">
    <property type="entry name" value="Glyco_hydro_65C"/>
    <property type="match status" value="1"/>
</dbReference>
<dbReference type="Pfam" id="PF03632">
    <property type="entry name" value="Glyco_hydro_65m"/>
    <property type="match status" value="1"/>
</dbReference>
<dbReference type="Pfam" id="PF03636">
    <property type="entry name" value="Glyco_hydro_65N"/>
    <property type="match status" value="1"/>
</dbReference>
<dbReference type="FunFam" id="1.50.10.10:FF:000029">
    <property type="entry name" value="Family 65 glycosyl hydrolase"/>
    <property type="match status" value="1"/>
</dbReference>
<dbReference type="InterPro" id="IPR037018">
    <property type="entry name" value="GH65_N"/>
</dbReference>
<evidence type="ECO:0000256" key="3">
    <source>
        <dbReference type="ARBA" id="ARBA00023295"/>
    </source>
</evidence>
<feature type="domain" description="Glycoside hydrolase family 65 N-terminal" evidence="9">
    <location>
        <begin position="16"/>
        <end position="270"/>
    </location>
</feature>
<feature type="binding site" evidence="5">
    <location>
        <begin position="361"/>
        <end position="362"/>
    </location>
    <ligand>
        <name>substrate</name>
    </ligand>
</feature>
<comment type="similarity">
    <text evidence="1">Belongs to the glycosyl hydrolase 65 family.</text>
</comment>
<evidence type="ECO:0000313" key="11">
    <source>
        <dbReference type="Proteomes" id="UP000619260"/>
    </source>
</evidence>
<evidence type="ECO:0000256" key="2">
    <source>
        <dbReference type="ARBA" id="ARBA00022801"/>
    </source>
</evidence>
<dbReference type="EMBL" id="BOPF01000005">
    <property type="protein sequence ID" value="GIJ44948.1"/>
    <property type="molecule type" value="Genomic_DNA"/>
</dbReference>
<dbReference type="AlphaFoldDB" id="A0A8J3YJE0"/>
<dbReference type="PANTHER" id="PTHR11051:SF13">
    <property type="entry name" value="GLYCOSYL TRANSFERASE"/>
    <property type="match status" value="1"/>
</dbReference>
<feature type="binding site" evidence="5">
    <location>
        <begin position="592"/>
        <end position="593"/>
    </location>
    <ligand>
        <name>substrate</name>
    </ligand>
</feature>
<name>A0A8J3YJE0_9ACTN</name>
<protein>
    <submittedName>
        <fullName evidence="10">Glycosyl hydrolase</fullName>
    </submittedName>
</protein>
<dbReference type="PIRSF" id="PIRSF036289">
    <property type="entry name" value="Glycosyl_hydrolase_malt_phosph"/>
    <property type="match status" value="1"/>
</dbReference>
<feature type="domain" description="Glycoside hydrolase family 65 C-terminal" evidence="8">
    <location>
        <begin position="689"/>
        <end position="753"/>
    </location>
</feature>
<dbReference type="Gene3D" id="2.60.420.10">
    <property type="entry name" value="Maltose phosphorylase, domain 3"/>
    <property type="match status" value="1"/>
</dbReference>
<dbReference type="InterPro" id="IPR012341">
    <property type="entry name" value="6hp_glycosidase-like_sf"/>
</dbReference>
<comment type="caution">
    <text evidence="10">The sequence shown here is derived from an EMBL/GenBank/DDBJ whole genome shotgun (WGS) entry which is preliminary data.</text>
</comment>
<dbReference type="GO" id="GO:0005975">
    <property type="term" value="P:carbohydrate metabolic process"/>
    <property type="evidence" value="ECO:0007669"/>
    <property type="project" value="InterPro"/>
</dbReference>
<dbReference type="InterPro" id="IPR011013">
    <property type="entry name" value="Gal_mutarotase_sf_dom"/>
</dbReference>
<feature type="domain" description="Glycoside hydrolase family 65 central catalytic" evidence="7">
    <location>
        <begin position="327"/>
        <end position="679"/>
    </location>
</feature>
<evidence type="ECO:0000256" key="4">
    <source>
        <dbReference type="PIRSR" id="PIRSR036289-50"/>
    </source>
</evidence>
<dbReference type="SUPFAM" id="SSF48208">
    <property type="entry name" value="Six-hairpin glycosidases"/>
    <property type="match status" value="1"/>
</dbReference>
<keyword evidence="3" id="KW-0326">Glycosidase</keyword>
<sequence length="790" mass="88572">MIREKDYPVEPWHVRETDLDLTAIAQSESVFALANGHIGLRGNLDEGDPHGLPGTYLNSFYEQRPLPYAEAGYGFPESGQTVVNVTNGKLIRLLVDDEPLDIRYGQLHSHERVLDLRAGTLFRTFEWSSPAGDTVRVRSTRLVSFTQRAIAAICYEVEPVNHTVRLIAQSELVANEQLPPRSADPRVAAALEAPLESEEFATARNGGLLIHRTKQSKLRMAAAMDHIVEYPNNGRVEVEAFEDWARTTVACVLKPGERLRIVKFVAYGWSSRRTRPALRDQVEAALTAARMSGWEGLLAEQRSYLDEFWDAADVRIEGDDQVQQAVRFGMFHVLQAGARVEDRPVAAKGLTGPGYDGHVFWDSEMYVLPTLTYIKPETVEEPLKWRHSTLWLAKERAATLALQGAAFPWRTIRGQECSGYWPAGTAAFHIGADIADAVRRYVNATGDVQFERDFGLELLVETARMWQSLGHTDRHGVFHLDGLTGPDEYTAVADDNLYTNLMAQRNLRSAAKACERHPDKATELGVRDDEVAAWCTSAEAMKIPYDEELGVHPQVAGFTRYQEWDFENTPDDKYPLFLHYPYFDLYRKQVLKQADVVLAMHWRGDAFTPEEKARNFAYYEPRTVRDSSLSSCTQAVIAAEVGHMDLAYAYLAEAALMDLHDLHNNTREGLHIAALAGTWLALVAGFGGFRDHDDVPLFAPRLPTGITRMDFSLLWRGKRLRVDVRPDEVEYSLRNGDAGTELELRHHGETVRVSCEQAVTVAIPPLADPGPAPRQPRGREPVPRPKTPAA</sequence>
<dbReference type="InterPro" id="IPR008928">
    <property type="entry name" value="6-hairpin_glycosidase_sf"/>
</dbReference>
<evidence type="ECO:0000259" key="9">
    <source>
        <dbReference type="Pfam" id="PF03636"/>
    </source>
</evidence>
<dbReference type="SUPFAM" id="SSF74650">
    <property type="entry name" value="Galactose mutarotase-like"/>
    <property type="match status" value="1"/>
</dbReference>
<dbReference type="RefSeq" id="WP_203898501.1">
    <property type="nucleotide sequence ID" value="NZ_BOPF01000005.1"/>
</dbReference>
<dbReference type="Gene3D" id="2.70.98.40">
    <property type="entry name" value="Glycoside hydrolase, family 65, N-terminal domain"/>
    <property type="match status" value="1"/>
</dbReference>
<dbReference type="GO" id="GO:0004553">
    <property type="term" value="F:hydrolase activity, hydrolyzing O-glycosyl compounds"/>
    <property type="evidence" value="ECO:0007669"/>
    <property type="project" value="TreeGrafter"/>
</dbReference>
<dbReference type="InterPro" id="IPR005194">
    <property type="entry name" value="Glyco_hydro_65_C"/>
</dbReference>
<dbReference type="GO" id="GO:0016757">
    <property type="term" value="F:glycosyltransferase activity"/>
    <property type="evidence" value="ECO:0007669"/>
    <property type="project" value="UniProtKB-ARBA"/>
</dbReference>
<reference evidence="10" key="1">
    <citation type="submission" date="2021-01" db="EMBL/GenBank/DDBJ databases">
        <title>Whole genome shotgun sequence of Virgisporangium aliadipatigenens NBRC 105644.</title>
        <authorList>
            <person name="Komaki H."/>
            <person name="Tamura T."/>
        </authorList>
    </citation>
    <scope>NUCLEOTIDE SEQUENCE</scope>
    <source>
        <strain evidence="10">NBRC 105644</strain>
    </source>
</reference>
<evidence type="ECO:0000259" key="7">
    <source>
        <dbReference type="Pfam" id="PF03632"/>
    </source>
</evidence>
<dbReference type="InterPro" id="IPR017045">
    <property type="entry name" value="Malt_Pase/Glycosyl_Hdrlase"/>
</dbReference>
<evidence type="ECO:0000313" key="10">
    <source>
        <dbReference type="EMBL" id="GIJ44948.1"/>
    </source>
</evidence>
<gene>
    <name evidence="10" type="ORF">Val02_18340</name>
</gene>
<dbReference type="GO" id="GO:0030246">
    <property type="term" value="F:carbohydrate binding"/>
    <property type="evidence" value="ECO:0007669"/>
    <property type="project" value="InterPro"/>
</dbReference>
<dbReference type="FunFam" id="2.70.98.40:FF:000001">
    <property type="entry name" value="Family 65 glycosyl hydrolase"/>
    <property type="match status" value="1"/>
</dbReference>
<evidence type="ECO:0000256" key="1">
    <source>
        <dbReference type="ARBA" id="ARBA00006768"/>
    </source>
</evidence>
<dbReference type="Proteomes" id="UP000619260">
    <property type="component" value="Unassembled WGS sequence"/>
</dbReference>
<feature type="region of interest" description="Disordered" evidence="6">
    <location>
        <begin position="762"/>
        <end position="790"/>
    </location>
</feature>